<organism evidence="1 2">
    <name type="scientific">Limosilactobacillus mucosae</name>
    <name type="common">Lactobacillus mucosae</name>
    <dbReference type="NCBI Taxonomy" id="97478"/>
    <lineage>
        <taxon>Bacteria</taxon>
        <taxon>Bacillati</taxon>
        <taxon>Bacillota</taxon>
        <taxon>Bacilli</taxon>
        <taxon>Lactobacillales</taxon>
        <taxon>Lactobacillaceae</taxon>
        <taxon>Limosilactobacillus</taxon>
    </lineage>
</organism>
<name>A0A099YA47_LIMMU</name>
<proteinExistence type="predicted"/>
<dbReference type="Proteomes" id="UP000030001">
    <property type="component" value="Unassembled WGS sequence"/>
</dbReference>
<protein>
    <submittedName>
        <fullName evidence="1">Uncharacterized protein</fullName>
    </submittedName>
</protein>
<dbReference type="EMBL" id="JROC01000027">
    <property type="protein sequence ID" value="KGL67169.1"/>
    <property type="molecule type" value="Genomic_DNA"/>
</dbReference>
<comment type="caution">
    <text evidence="1">The sequence shown here is derived from an EMBL/GenBank/DDBJ whole genome shotgun (WGS) entry which is preliminary data.</text>
</comment>
<reference evidence="1 2" key="1">
    <citation type="submission" date="2014-09" db="EMBL/GenBank/DDBJ databases">
        <title>Lactobacillus mucosae CRL573 Genome Sequencing.</title>
        <authorList>
            <person name="Bleckwedel J."/>
            <person name="Teran L.C."/>
            <person name="Bonacina J."/>
            <person name="Saavedra L."/>
            <person name="Mozzi F.B."/>
            <person name="Raya R.R."/>
        </authorList>
    </citation>
    <scope>NUCLEOTIDE SEQUENCE [LARGE SCALE GENOMIC DNA]</scope>
    <source>
        <strain evidence="1 2">CRL573</strain>
    </source>
</reference>
<accession>A0A099YA47</accession>
<evidence type="ECO:0000313" key="1">
    <source>
        <dbReference type="EMBL" id="KGL67169.1"/>
    </source>
</evidence>
<evidence type="ECO:0000313" key="2">
    <source>
        <dbReference type="Proteomes" id="UP000030001"/>
    </source>
</evidence>
<sequence length="178" mass="20737">MAEDNERHYKEYPYVKESIVDQAFQFFDAYTNELNGGNPEDTGAMLRLLLLLNNADSVVFDLLDELNRIGREINKPGHRDDCPLRSGLHYTNMIANGNKDLVSITERIDLETGKYKDIELHNLESEERNRIPFPYCPICGGCLYKKGCRSWRNRECILTSYERMEYELDHLLAQQVLI</sequence>
<dbReference type="AlphaFoldDB" id="A0A099YA47"/>
<gene>
    <name evidence="1" type="ORF">LX03_03370</name>
</gene>